<dbReference type="EMBL" id="LAZR01059623">
    <property type="protein sequence ID" value="KKK67419.1"/>
    <property type="molecule type" value="Genomic_DNA"/>
</dbReference>
<organism evidence="1">
    <name type="scientific">marine sediment metagenome</name>
    <dbReference type="NCBI Taxonomy" id="412755"/>
    <lineage>
        <taxon>unclassified sequences</taxon>
        <taxon>metagenomes</taxon>
        <taxon>ecological metagenomes</taxon>
    </lineage>
</organism>
<comment type="caution">
    <text evidence="1">The sequence shown here is derived from an EMBL/GenBank/DDBJ whole genome shotgun (WGS) entry which is preliminary data.</text>
</comment>
<reference evidence="1" key="1">
    <citation type="journal article" date="2015" name="Nature">
        <title>Complex archaea that bridge the gap between prokaryotes and eukaryotes.</title>
        <authorList>
            <person name="Spang A."/>
            <person name="Saw J.H."/>
            <person name="Jorgensen S.L."/>
            <person name="Zaremba-Niedzwiedzka K."/>
            <person name="Martijn J."/>
            <person name="Lind A.E."/>
            <person name="van Eijk R."/>
            <person name="Schleper C."/>
            <person name="Guy L."/>
            <person name="Ettema T.J."/>
        </authorList>
    </citation>
    <scope>NUCLEOTIDE SEQUENCE</scope>
</reference>
<dbReference type="AlphaFoldDB" id="A0A0F8ZM04"/>
<evidence type="ECO:0000313" key="1">
    <source>
        <dbReference type="EMBL" id="KKK67419.1"/>
    </source>
</evidence>
<proteinExistence type="predicted"/>
<accession>A0A0F8ZM04</accession>
<sequence>MNIKNWLTNAATVAFECNATGASSSLTIDIDSYAGTDELVPIVAYYRAANGSSIQENITDYDFVNRTRVVVGLNETQFYNMTWNAVDEAWKVLISDNESDDVALYFMANSKSYLCRNATASIKIRPAFYFTLRFYKGSNMTSGVSTSSYKNEFQYVYMR</sequence>
<gene>
    <name evidence="1" type="ORF">LCGC14_2954270</name>
</gene>
<protein>
    <submittedName>
        <fullName evidence="1">Uncharacterized protein</fullName>
    </submittedName>
</protein>
<feature type="non-terminal residue" evidence="1">
    <location>
        <position position="159"/>
    </location>
</feature>
<name>A0A0F8ZM04_9ZZZZ</name>